<dbReference type="Proteomes" id="UP001595848">
    <property type="component" value="Unassembled WGS sequence"/>
</dbReference>
<proteinExistence type="predicted"/>
<evidence type="ECO:0000313" key="1">
    <source>
        <dbReference type="EMBL" id="MFC4203423.1"/>
    </source>
</evidence>
<evidence type="ECO:0000313" key="2">
    <source>
        <dbReference type="Proteomes" id="UP001595848"/>
    </source>
</evidence>
<sequence>MNDIVDTFSAQALKIAAQYEGGQVAFADLTGLADEFAAKLTEQLSDLPESQRPPVTAALESRLDERVKELDPDSRGAQALGELLQSLNRTPIY</sequence>
<organism evidence="1 2">
    <name type="scientific">Candidimonas humi</name>
    <dbReference type="NCBI Taxonomy" id="683355"/>
    <lineage>
        <taxon>Bacteria</taxon>
        <taxon>Pseudomonadati</taxon>
        <taxon>Pseudomonadota</taxon>
        <taxon>Betaproteobacteria</taxon>
        <taxon>Burkholderiales</taxon>
        <taxon>Alcaligenaceae</taxon>
        <taxon>Candidimonas</taxon>
    </lineage>
</organism>
<protein>
    <submittedName>
        <fullName evidence="1">Uncharacterized protein</fullName>
    </submittedName>
</protein>
<gene>
    <name evidence="1" type="ORF">ACFOY1_20925</name>
</gene>
<comment type="caution">
    <text evidence="1">The sequence shown here is derived from an EMBL/GenBank/DDBJ whole genome shotgun (WGS) entry which is preliminary data.</text>
</comment>
<keyword evidence="2" id="KW-1185">Reference proteome</keyword>
<reference evidence="2" key="1">
    <citation type="journal article" date="2019" name="Int. J. Syst. Evol. Microbiol.">
        <title>The Global Catalogue of Microorganisms (GCM) 10K type strain sequencing project: providing services to taxonomists for standard genome sequencing and annotation.</title>
        <authorList>
            <consortium name="The Broad Institute Genomics Platform"/>
            <consortium name="The Broad Institute Genome Sequencing Center for Infectious Disease"/>
            <person name="Wu L."/>
            <person name="Ma J."/>
        </authorList>
    </citation>
    <scope>NUCLEOTIDE SEQUENCE [LARGE SCALE GENOMIC DNA]</scope>
    <source>
        <strain evidence="2">LMG 24813</strain>
    </source>
</reference>
<dbReference type="EMBL" id="JBHSBV010000013">
    <property type="protein sequence ID" value="MFC4203423.1"/>
    <property type="molecule type" value="Genomic_DNA"/>
</dbReference>
<accession>A0ABV8P5G4</accession>
<name>A0ABV8P5G4_9BURK</name>
<dbReference type="RefSeq" id="WP_217966629.1">
    <property type="nucleotide sequence ID" value="NZ_JAHTBN010000017.1"/>
</dbReference>